<dbReference type="eggNOG" id="COG0845">
    <property type="taxonomic scope" value="Bacteria"/>
</dbReference>
<comment type="similarity">
    <text evidence="2">Belongs to the membrane fusion protein (MFP) (TC 8.A.1) family.</text>
</comment>
<sequence>MRKPWSRGDANRARSIARRAAPDKGRARADPLSPGRRRPNVTEHPMRKPVLLVLIAAALVTLWAGLAGITQGKPATPGYISAEVSRGSLEVSVLAEGRLKPSNLVAVGAQVSGRITELAVVLGQRVEQGDLIARIDSVQQANELRTAQAALANLKAQMAERRAVLALAEKTLERQQNLIRSNAASRSTMDSAQQDVDVARAQIAALQAQIAQAEVAIEIARTDLDYTRITAPMAGTVLAIVSQAGQTVNAVQSSPTIVVLGQLDRMDVHAEISEADIGKVRPGQKVRFSLLDDSGRSYEGVLDSIAPAPQSIVNDSAIQGGTGTDSSSGAIYYTGIVPVENPDGRLRSYMTAQVSIVLGAAQDVLTIPSSALGRRNPDGSHQVRVLGGAGIETRDVVIGLNDKVAAEVVSGLAEGERVVTGEQGAAPAAAAPRGSRRMMGPLGG</sequence>
<proteinExistence type="inferred from homology"/>
<dbReference type="Proteomes" id="UP000000361">
    <property type="component" value="Chromosome 2"/>
</dbReference>
<evidence type="ECO:0000259" key="7">
    <source>
        <dbReference type="Pfam" id="PF25876"/>
    </source>
</evidence>
<evidence type="ECO:0000256" key="4">
    <source>
        <dbReference type="ARBA" id="ARBA00023054"/>
    </source>
</evidence>
<feature type="coiled-coil region" evidence="5">
    <location>
        <begin position="137"/>
        <end position="223"/>
    </location>
</feature>
<evidence type="ECO:0000256" key="2">
    <source>
        <dbReference type="ARBA" id="ARBA00009477"/>
    </source>
</evidence>
<dbReference type="Pfam" id="PF25876">
    <property type="entry name" value="HH_MFP_RND"/>
    <property type="match status" value="1"/>
</dbReference>
<keyword evidence="4 5" id="KW-0175">Coiled coil</keyword>
<dbReference type="InterPro" id="IPR058625">
    <property type="entry name" value="MdtA-like_BSH"/>
</dbReference>
<feature type="region of interest" description="Disordered" evidence="6">
    <location>
        <begin position="1"/>
        <end position="43"/>
    </location>
</feature>
<dbReference type="PANTHER" id="PTHR30469">
    <property type="entry name" value="MULTIDRUG RESISTANCE PROTEIN MDTA"/>
    <property type="match status" value="1"/>
</dbReference>
<evidence type="ECO:0000256" key="1">
    <source>
        <dbReference type="ARBA" id="ARBA00004196"/>
    </source>
</evidence>
<dbReference type="InterPro" id="IPR030190">
    <property type="entry name" value="MacA_alpha-hairpin_sf"/>
</dbReference>
<evidence type="ECO:0000313" key="10">
    <source>
        <dbReference type="EMBL" id="ABL71022.1"/>
    </source>
</evidence>
<dbReference type="HOGENOM" id="CLU_018816_14_1_5"/>
<dbReference type="InterPro" id="IPR058624">
    <property type="entry name" value="MdtA-like_HH"/>
</dbReference>
<dbReference type="Gene3D" id="2.40.420.20">
    <property type="match status" value="1"/>
</dbReference>
<dbReference type="Gene3D" id="2.40.50.100">
    <property type="match status" value="1"/>
</dbReference>
<dbReference type="KEGG" id="pde:Pden_2938"/>
<dbReference type="GO" id="GO:0015562">
    <property type="term" value="F:efflux transmembrane transporter activity"/>
    <property type="evidence" value="ECO:0007669"/>
    <property type="project" value="TreeGrafter"/>
</dbReference>
<dbReference type="STRING" id="318586.Pden_2938"/>
<feature type="domain" description="Multidrug resistance protein MdtA-like C-terminal permuted SH3" evidence="9">
    <location>
        <begin position="363"/>
        <end position="422"/>
    </location>
</feature>
<dbReference type="Gene3D" id="2.40.30.170">
    <property type="match status" value="1"/>
</dbReference>
<organism evidence="10 11">
    <name type="scientific">Paracoccus denitrificans (strain Pd 1222)</name>
    <dbReference type="NCBI Taxonomy" id="318586"/>
    <lineage>
        <taxon>Bacteria</taxon>
        <taxon>Pseudomonadati</taxon>
        <taxon>Pseudomonadota</taxon>
        <taxon>Alphaproteobacteria</taxon>
        <taxon>Rhodobacterales</taxon>
        <taxon>Paracoccaceae</taxon>
        <taxon>Paracoccus</taxon>
    </lineage>
</organism>
<dbReference type="AlphaFoldDB" id="A1B678"/>
<feature type="domain" description="Multidrug resistance protein MdtA-like alpha-helical hairpin" evidence="7">
    <location>
        <begin position="151"/>
        <end position="227"/>
    </location>
</feature>
<dbReference type="InterPro" id="IPR006143">
    <property type="entry name" value="RND_pump_MFP"/>
</dbReference>
<protein>
    <submittedName>
        <fullName evidence="10">Efflux transporter, RND family, MFP subunit</fullName>
    </submittedName>
</protein>
<dbReference type="GO" id="GO:1990195">
    <property type="term" value="C:macrolide transmembrane transporter complex"/>
    <property type="evidence" value="ECO:0007669"/>
    <property type="project" value="InterPro"/>
</dbReference>
<evidence type="ECO:0000259" key="8">
    <source>
        <dbReference type="Pfam" id="PF25917"/>
    </source>
</evidence>
<dbReference type="Pfam" id="PF25967">
    <property type="entry name" value="RND-MFP_C"/>
    <property type="match status" value="1"/>
</dbReference>
<keyword evidence="3" id="KW-0813">Transport</keyword>
<dbReference type="GO" id="GO:0019898">
    <property type="term" value="C:extrinsic component of membrane"/>
    <property type="evidence" value="ECO:0007669"/>
    <property type="project" value="InterPro"/>
</dbReference>
<comment type="subcellular location">
    <subcellularLocation>
        <location evidence="1">Cell envelope</location>
    </subcellularLocation>
</comment>
<evidence type="ECO:0000259" key="9">
    <source>
        <dbReference type="Pfam" id="PF25967"/>
    </source>
</evidence>
<dbReference type="EnsemblBacteria" id="ABL71022">
    <property type="protein sequence ID" value="ABL71022"/>
    <property type="gene ID" value="Pden_2938"/>
</dbReference>
<feature type="domain" description="Multidrug resistance protein MdtA-like barrel-sandwich hybrid" evidence="8">
    <location>
        <begin position="104"/>
        <end position="259"/>
    </location>
</feature>
<accession>A1B678</accession>
<feature type="compositionally biased region" description="Basic and acidic residues" evidence="6">
    <location>
        <begin position="20"/>
        <end position="29"/>
    </location>
</feature>
<evidence type="ECO:0000256" key="6">
    <source>
        <dbReference type="SAM" id="MobiDB-lite"/>
    </source>
</evidence>
<dbReference type="GO" id="GO:1990961">
    <property type="term" value="P:xenobiotic detoxification by transmembrane export across the plasma membrane"/>
    <property type="evidence" value="ECO:0007669"/>
    <property type="project" value="InterPro"/>
</dbReference>
<dbReference type="NCBIfam" id="TIGR01730">
    <property type="entry name" value="RND_mfp"/>
    <property type="match status" value="1"/>
</dbReference>
<name>A1B678_PARDP</name>
<dbReference type="SUPFAM" id="SSF111369">
    <property type="entry name" value="HlyD-like secretion proteins"/>
    <property type="match status" value="1"/>
</dbReference>
<dbReference type="Gene3D" id="6.10.140.1990">
    <property type="match status" value="1"/>
</dbReference>
<reference evidence="11" key="1">
    <citation type="submission" date="2006-12" db="EMBL/GenBank/DDBJ databases">
        <title>Complete sequence of chromosome 2 of Paracoccus denitrificans PD1222.</title>
        <authorList>
            <person name="Copeland A."/>
            <person name="Lucas S."/>
            <person name="Lapidus A."/>
            <person name="Barry K."/>
            <person name="Detter J.C."/>
            <person name="Glavina del Rio T."/>
            <person name="Hammon N."/>
            <person name="Israni S."/>
            <person name="Dalin E."/>
            <person name="Tice H."/>
            <person name="Pitluck S."/>
            <person name="Munk A.C."/>
            <person name="Brettin T."/>
            <person name="Bruce D."/>
            <person name="Han C."/>
            <person name="Tapia R."/>
            <person name="Gilna P."/>
            <person name="Schmutz J."/>
            <person name="Larimer F."/>
            <person name="Land M."/>
            <person name="Hauser L."/>
            <person name="Kyrpides N."/>
            <person name="Lykidis A."/>
            <person name="Spiro S."/>
            <person name="Richardson D.J."/>
            <person name="Moir J.W.B."/>
            <person name="Ferguson S.J."/>
            <person name="van Spanning R.J.M."/>
            <person name="Richardson P."/>
        </authorList>
    </citation>
    <scope>NUCLEOTIDE SEQUENCE [LARGE SCALE GENOMIC DNA]</scope>
    <source>
        <strain evidence="11">Pd 1222</strain>
    </source>
</reference>
<gene>
    <name evidence="10" type="ordered locus">Pden_2938</name>
</gene>
<dbReference type="PANTHER" id="PTHR30469:SF33">
    <property type="entry name" value="SLR1207 PROTEIN"/>
    <property type="match status" value="1"/>
</dbReference>
<keyword evidence="11" id="KW-1185">Reference proteome</keyword>
<dbReference type="InterPro" id="IPR058627">
    <property type="entry name" value="MdtA-like_C"/>
</dbReference>
<evidence type="ECO:0000313" key="11">
    <source>
        <dbReference type="Proteomes" id="UP000000361"/>
    </source>
</evidence>
<evidence type="ECO:0000256" key="5">
    <source>
        <dbReference type="SAM" id="Coils"/>
    </source>
</evidence>
<feature type="region of interest" description="Disordered" evidence="6">
    <location>
        <begin position="422"/>
        <end position="444"/>
    </location>
</feature>
<dbReference type="EMBL" id="CP000490">
    <property type="protein sequence ID" value="ABL71022.1"/>
    <property type="molecule type" value="Genomic_DNA"/>
</dbReference>
<evidence type="ECO:0000256" key="3">
    <source>
        <dbReference type="ARBA" id="ARBA00022448"/>
    </source>
</evidence>
<dbReference type="GO" id="GO:0030313">
    <property type="term" value="C:cell envelope"/>
    <property type="evidence" value="ECO:0007669"/>
    <property type="project" value="UniProtKB-SubCell"/>
</dbReference>
<dbReference type="GO" id="GO:1990281">
    <property type="term" value="C:efflux pump complex"/>
    <property type="evidence" value="ECO:0007669"/>
    <property type="project" value="TreeGrafter"/>
</dbReference>
<dbReference type="Pfam" id="PF25917">
    <property type="entry name" value="BSH_RND"/>
    <property type="match status" value="1"/>
</dbReference>